<feature type="compositionally biased region" description="Low complexity" evidence="2">
    <location>
        <begin position="491"/>
        <end position="508"/>
    </location>
</feature>
<dbReference type="GO" id="GO:0140496">
    <property type="term" value="F:gamma-tubulin complex binding"/>
    <property type="evidence" value="ECO:0007669"/>
    <property type="project" value="InterPro"/>
</dbReference>
<gene>
    <name evidence="3" type="ORF">GH714_011633</name>
</gene>
<feature type="compositionally biased region" description="Polar residues" evidence="2">
    <location>
        <begin position="384"/>
        <end position="399"/>
    </location>
</feature>
<dbReference type="PANTHER" id="PTHR45096">
    <property type="entry name" value="PROTEIN NEDD1"/>
    <property type="match status" value="1"/>
</dbReference>
<evidence type="ECO:0000313" key="4">
    <source>
        <dbReference type="Proteomes" id="UP000467840"/>
    </source>
</evidence>
<feature type="repeat" description="WD" evidence="1">
    <location>
        <begin position="197"/>
        <end position="211"/>
    </location>
</feature>
<feature type="region of interest" description="Disordered" evidence="2">
    <location>
        <begin position="489"/>
        <end position="512"/>
    </location>
</feature>
<dbReference type="SMART" id="SM00320">
    <property type="entry name" value="WD40"/>
    <property type="match status" value="5"/>
</dbReference>
<dbReference type="InterPro" id="IPR001680">
    <property type="entry name" value="WD40_rpt"/>
</dbReference>
<reference evidence="3 4" key="1">
    <citation type="journal article" date="2020" name="Mol. Plant">
        <title>The Chromosome-Based Rubber Tree Genome Provides New Insights into Spurge Genome Evolution and Rubber Biosynthesis.</title>
        <authorList>
            <person name="Liu J."/>
            <person name="Shi C."/>
            <person name="Shi C.C."/>
            <person name="Li W."/>
            <person name="Zhang Q.J."/>
            <person name="Zhang Y."/>
            <person name="Li K."/>
            <person name="Lu H.F."/>
            <person name="Shi C."/>
            <person name="Zhu S.T."/>
            <person name="Xiao Z.Y."/>
            <person name="Nan H."/>
            <person name="Yue Y."/>
            <person name="Zhu X.G."/>
            <person name="Wu Y."/>
            <person name="Hong X.N."/>
            <person name="Fan G.Y."/>
            <person name="Tong Y."/>
            <person name="Zhang D."/>
            <person name="Mao C.L."/>
            <person name="Liu Y.L."/>
            <person name="Hao S.J."/>
            <person name="Liu W.Q."/>
            <person name="Lv M.Q."/>
            <person name="Zhang H.B."/>
            <person name="Liu Y."/>
            <person name="Hu-Tang G.R."/>
            <person name="Wang J.P."/>
            <person name="Wang J.H."/>
            <person name="Sun Y.H."/>
            <person name="Ni S.B."/>
            <person name="Chen W.B."/>
            <person name="Zhang X.C."/>
            <person name="Jiao Y.N."/>
            <person name="Eichler E.E."/>
            <person name="Li G.H."/>
            <person name="Liu X."/>
            <person name="Gao L.Z."/>
        </authorList>
    </citation>
    <scope>NUCLEOTIDE SEQUENCE [LARGE SCALE GENOMIC DNA]</scope>
    <source>
        <strain evidence="4">cv. GT1</strain>
        <tissue evidence="3">Leaf</tissue>
    </source>
</reference>
<evidence type="ECO:0000313" key="3">
    <source>
        <dbReference type="EMBL" id="KAF2318913.1"/>
    </source>
</evidence>
<dbReference type="InterPro" id="IPR015943">
    <property type="entry name" value="WD40/YVTN_repeat-like_dom_sf"/>
</dbReference>
<dbReference type="GO" id="GO:0032467">
    <property type="term" value="P:positive regulation of cytokinesis"/>
    <property type="evidence" value="ECO:0007669"/>
    <property type="project" value="TreeGrafter"/>
</dbReference>
<feature type="region of interest" description="Disordered" evidence="2">
    <location>
        <begin position="563"/>
        <end position="602"/>
    </location>
</feature>
<evidence type="ECO:0000256" key="1">
    <source>
        <dbReference type="PROSITE-ProRule" id="PRU00221"/>
    </source>
</evidence>
<dbReference type="GO" id="GO:0000919">
    <property type="term" value="P:cell plate assembly"/>
    <property type="evidence" value="ECO:0007669"/>
    <property type="project" value="TreeGrafter"/>
</dbReference>
<sequence length="727" mass="79004">MGLLAASGGDTVKLFDVSGEPGDPCIMSCVLGFDEWSSLFTLVESAFLVLGLFRACLVDLIVASAGEDKKISLWRKNGQIMGTIPVAGTDSGDNIEESILAISFSNKGSRYMCSGGSGRVVRIWDLQRKRCIKWLRGHTNTITGALYNCKDEHLASVSLSGDLILHNLASGARAAELKDPNEQVLRVLDYSRISRHLLVTAGDDGSVHLWDTTGRSPKISWLKQHSAPTAGISFSPSNDKIIASVGLDKKLYTYDSGSRRPSSFISYEAPFSSLAFREDSWILAAGTSSGRVVFYDVRGKPQPFTVLRAYSTSEAVASLCWQRSKPVVVNGSTCTAETALLGGAVEDSILMPDPLPSVTSSSVSLSTAVLSSRNLGRSGLSVGASSLPSTNSGSASSMPSFAEETPHRSHLWPSGTLARLHAPRTIYNFKDDMEVFSPLVDVQPITPSLDKLWDDHEGTKKDNLSIDKKSSSFCFLQLDEIRSSFSLLAGSTPTPSSKSEESSITPPEAWGGERLSDKLTHLHQPLNLPSRFGMLTSGGLQDLPSSTNQTIISSLTNSNMSFSNLRPRDVSSNQESSTGFSELISSSSMSQSGGISQPNKALQLDPQQGNSFTLQLFQRTLEETLDSFQKSIHEDMRNLHIEILRQFHMQEVPLCVLLPSALCGKFSGEKRTKIQAVRFRIIVLVHSSSFELNGWIVILEIPKMQSTGLKIDRLEFDGMLIFEGLGN</sequence>
<feature type="region of interest" description="Disordered" evidence="2">
    <location>
        <begin position="382"/>
        <end position="408"/>
    </location>
</feature>
<dbReference type="SUPFAM" id="SSF50978">
    <property type="entry name" value="WD40 repeat-like"/>
    <property type="match status" value="1"/>
</dbReference>
<dbReference type="Proteomes" id="UP000467840">
    <property type="component" value="Chromosome 10"/>
</dbReference>
<dbReference type="GO" id="GO:0005828">
    <property type="term" value="C:kinetochore microtubule"/>
    <property type="evidence" value="ECO:0007669"/>
    <property type="project" value="TreeGrafter"/>
</dbReference>
<keyword evidence="4" id="KW-1185">Reference proteome</keyword>
<feature type="compositionally biased region" description="Polar residues" evidence="2">
    <location>
        <begin position="563"/>
        <end position="580"/>
    </location>
</feature>
<dbReference type="Pfam" id="PF00400">
    <property type="entry name" value="WD40"/>
    <property type="match status" value="1"/>
</dbReference>
<dbReference type="EMBL" id="JAAGAX010000003">
    <property type="protein sequence ID" value="KAF2318913.1"/>
    <property type="molecule type" value="Genomic_DNA"/>
</dbReference>
<dbReference type="InterPro" id="IPR044621">
    <property type="entry name" value="NEDD1"/>
</dbReference>
<dbReference type="InterPro" id="IPR036322">
    <property type="entry name" value="WD40_repeat_dom_sf"/>
</dbReference>
<protein>
    <submittedName>
        <fullName evidence="3">Uncharacterized protein</fullName>
    </submittedName>
</protein>
<dbReference type="GO" id="GO:0010968">
    <property type="term" value="P:regulation of microtubule nucleation"/>
    <property type="evidence" value="ECO:0007669"/>
    <property type="project" value="InterPro"/>
</dbReference>
<dbReference type="GO" id="GO:0060236">
    <property type="term" value="P:regulation of mitotic spindle organization"/>
    <property type="evidence" value="ECO:0007669"/>
    <property type="project" value="TreeGrafter"/>
</dbReference>
<dbReference type="PANTHER" id="PTHR45096:SF1">
    <property type="entry name" value="PROTEIN NEDD1"/>
    <property type="match status" value="1"/>
</dbReference>
<keyword evidence="1" id="KW-0853">WD repeat</keyword>
<dbReference type="Gene3D" id="2.130.10.10">
    <property type="entry name" value="YVTN repeat-like/Quinoprotein amine dehydrogenase"/>
    <property type="match status" value="2"/>
</dbReference>
<evidence type="ECO:0000256" key="2">
    <source>
        <dbReference type="SAM" id="MobiDB-lite"/>
    </source>
</evidence>
<comment type="caution">
    <text evidence="3">The sequence shown here is derived from an EMBL/GenBank/DDBJ whole genome shotgun (WGS) entry which is preliminary data.</text>
</comment>
<proteinExistence type="predicted"/>
<organism evidence="3 4">
    <name type="scientific">Hevea brasiliensis</name>
    <name type="common">Para rubber tree</name>
    <name type="synonym">Siphonia brasiliensis</name>
    <dbReference type="NCBI Taxonomy" id="3981"/>
    <lineage>
        <taxon>Eukaryota</taxon>
        <taxon>Viridiplantae</taxon>
        <taxon>Streptophyta</taxon>
        <taxon>Embryophyta</taxon>
        <taxon>Tracheophyta</taxon>
        <taxon>Spermatophyta</taxon>
        <taxon>Magnoliopsida</taxon>
        <taxon>eudicotyledons</taxon>
        <taxon>Gunneridae</taxon>
        <taxon>Pentapetalae</taxon>
        <taxon>rosids</taxon>
        <taxon>fabids</taxon>
        <taxon>Malpighiales</taxon>
        <taxon>Euphorbiaceae</taxon>
        <taxon>Crotonoideae</taxon>
        <taxon>Micrandreae</taxon>
        <taxon>Hevea</taxon>
    </lineage>
</organism>
<feature type="compositionally biased region" description="Low complexity" evidence="2">
    <location>
        <begin position="584"/>
        <end position="597"/>
    </location>
</feature>
<dbReference type="AlphaFoldDB" id="A0A6A6N351"/>
<accession>A0A6A6N351</accession>
<dbReference type="GO" id="GO:2000694">
    <property type="term" value="P:regulation of phragmoplast microtubule organization"/>
    <property type="evidence" value="ECO:0007669"/>
    <property type="project" value="TreeGrafter"/>
</dbReference>
<name>A0A6A6N351_HEVBR</name>
<dbReference type="PROSITE" id="PS50082">
    <property type="entry name" value="WD_REPEATS_2"/>
    <property type="match status" value="1"/>
</dbReference>